<comment type="caution">
    <text evidence="1">The sequence shown here is derived from an EMBL/GenBank/DDBJ whole genome shotgun (WGS) entry which is preliminary data.</text>
</comment>
<protein>
    <submittedName>
        <fullName evidence="1">Uncharacterized protein</fullName>
    </submittedName>
</protein>
<gene>
    <name evidence="1" type="ORF">PoB_005701200</name>
</gene>
<dbReference type="Proteomes" id="UP000735302">
    <property type="component" value="Unassembled WGS sequence"/>
</dbReference>
<proteinExistence type="predicted"/>
<keyword evidence="2" id="KW-1185">Reference proteome</keyword>
<organism evidence="1 2">
    <name type="scientific">Plakobranchus ocellatus</name>
    <dbReference type="NCBI Taxonomy" id="259542"/>
    <lineage>
        <taxon>Eukaryota</taxon>
        <taxon>Metazoa</taxon>
        <taxon>Spiralia</taxon>
        <taxon>Lophotrochozoa</taxon>
        <taxon>Mollusca</taxon>
        <taxon>Gastropoda</taxon>
        <taxon>Heterobranchia</taxon>
        <taxon>Euthyneura</taxon>
        <taxon>Panpulmonata</taxon>
        <taxon>Sacoglossa</taxon>
        <taxon>Placobranchoidea</taxon>
        <taxon>Plakobranchidae</taxon>
        <taxon>Plakobranchus</taxon>
    </lineage>
</organism>
<reference evidence="1 2" key="1">
    <citation type="journal article" date="2021" name="Elife">
        <title>Chloroplast acquisition without the gene transfer in kleptoplastic sea slugs, Plakobranchus ocellatus.</title>
        <authorList>
            <person name="Maeda T."/>
            <person name="Takahashi S."/>
            <person name="Yoshida T."/>
            <person name="Shimamura S."/>
            <person name="Takaki Y."/>
            <person name="Nagai Y."/>
            <person name="Toyoda A."/>
            <person name="Suzuki Y."/>
            <person name="Arimoto A."/>
            <person name="Ishii H."/>
            <person name="Satoh N."/>
            <person name="Nishiyama T."/>
            <person name="Hasebe M."/>
            <person name="Maruyama T."/>
            <person name="Minagawa J."/>
            <person name="Obokata J."/>
            <person name="Shigenobu S."/>
        </authorList>
    </citation>
    <scope>NUCLEOTIDE SEQUENCE [LARGE SCALE GENOMIC DNA]</scope>
</reference>
<evidence type="ECO:0000313" key="1">
    <source>
        <dbReference type="EMBL" id="GFO30507.1"/>
    </source>
</evidence>
<sequence>MFTALPCSYKSLVLCAGGVSSTVISESALRSAGTLLPRVRAPPSAPRPDGGPQSPRSLCCGQTIYTNQTPCSLYTFCSSILISEDTSNGDNIFPYYTRR</sequence>
<accession>A0AAV4CFY0</accession>
<dbReference type="EMBL" id="BLXT01006238">
    <property type="protein sequence ID" value="GFO30507.1"/>
    <property type="molecule type" value="Genomic_DNA"/>
</dbReference>
<name>A0AAV4CFY0_9GAST</name>
<evidence type="ECO:0000313" key="2">
    <source>
        <dbReference type="Proteomes" id="UP000735302"/>
    </source>
</evidence>
<dbReference type="AlphaFoldDB" id="A0AAV4CFY0"/>